<reference evidence="1 2" key="1">
    <citation type="submission" date="2022-03" db="EMBL/GenBank/DDBJ databases">
        <authorList>
            <person name="Macdonald S."/>
            <person name="Ahmed S."/>
            <person name="Newling K."/>
        </authorList>
    </citation>
    <scope>NUCLEOTIDE SEQUENCE [LARGE SCALE GENOMIC DNA]</scope>
</reference>
<dbReference type="EMBL" id="CAKOAT010221933">
    <property type="protein sequence ID" value="CAH8356861.1"/>
    <property type="molecule type" value="Genomic_DNA"/>
</dbReference>
<sequence>MNSTIKTCRQLTEECACGGCQCEIKKRPEEAREKEERYESLMGLNQELSSFKKKNQELSFVRTQIMIMDPPPSLNEAYVLVNKADSRRS</sequence>
<keyword evidence="2" id="KW-1185">Reference proteome</keyword>
<dbReference type="AlphaFoldDB" id="A0ABC8KL35"/>
<accession>A0ABC8KL35</accession>
<comment type="caution">
    <text evidence="1">The sequence shown here is derived from an EMBL/GenBank/DDBJ whole genome shotgun (WGS) entry which is preliminary data.</text>
</comment>
<evidence type="ECO:0000313" key="1">
    <source>
        <dbReference type="EMBL" id="CAH8356861.1"/>
    </source>
</evidence>
<organism evidence="1 2">
    <name type="scientific">Eruca vesicaria subsp. sativa</name>
    <name type="common">Garden rocket</name>
    <name type="synonym">Eruca sativa</name>
    <dbReference type="NCBI Taxonomy" id="29727"/>
    <lineage>
        <taxon>Eukaryota</taxon>
        <taxon>Viridiplantae</taxon>
        <taxon>Streptophyta</taxon>
        <taxon>Embryophyta</taxon>
        <taxon>Tracheophyta</taxon>
        <taxon>Spermatophyta</taxon>
        <taxon>Magnoliopsida</taxon>
        <taxon>eudicotyledons</taxon>
        <taxon>Gunneridae</taxon>
        <taxon>Pentapetalae</taxon>
        <taxon>rosids</taxon>
        <taxon>malvids</taxon>
        <taxon>Brassicales</taxon>
        <taxon>Brassicaceae</taxon>
        <taxon>Brassiceae</taxon>
        <taxon>Eruca</taxon>
    </lineage>
</organism>
<dbReference type="Proteomes" id="UP001642260">
    <property type="component" value="Unassembled WGS sequence"/>
</dbReference>
<evidence type="ECO:0000313" key="2">
    <source>
        <dbReference type="Proteomes" id="UP001642260"/>
    </source>
</evidence>
<gene>
    <name evidence="1" type="ORF">ERUC_LOCUS22616</name>
</gene>
<name>A0ABC8KL35_ERUVS</name>
<proteinExistence type="predicted"/>
<protein>
    <submittedName>
        <fullName evidence="1">Uncharacterized protein</fullName>
    </submittedName>
</protein>